<dbReference type="Gene3D" id="3.40.50.720">
    <property type="entry name" value="NAD(P)-binding Rossmann-like Domain"/>
    <property type="match status" value="1"/>
</dbReference>
<dbReference type="OrthoDB" id="9808814at2"/>
<gene>
    <name evidence="4" type="ORF">SAMN06265348_101199</name>
</gene>
<feature type="domain" description="Ketoreductase" evidence="3">
    <location>
        <begin position="9"/>
        <end position="192"/>
    </location>
</feature>
<comment type="similarity">
    <text evidence="1">Belongs to the short-chain dehydrogenases/reductases (SDR) family.</text>
</comment>
<evidence type="ECO:0000256" key="2">
    <source>
        <dbReference type="ARBA" id="ARBA00023002"/>
    </source>
</evidence>
<dbReference type="SMART" id="SM00822">
    <property type="entry name" value="PKS_KR"/>
    <property type="match status" value="1"/>
</dbReference>
<evidence type="ECO:0000313" key="5">
    <source>
        <dbReference type="Proteomes" id="UP000320300"/>
    </source>
</evidence>
<dbReference type="Pfam" id="PF00106">
    <property type="entry name" value="adh_short"/>
    <property type="match status" value="1"/>
</dbReference>
<dbReference type="PIRSF" id="PIRSF000126">
    <property type="entry name" value="11-beta-HSD1"/>
    <property type="match status" value="1"/>
</dbReference>
<evidence type="ECO:0000313" key="4">
    <source>
        <dbReference type="EMBL" id="SMO34131.1"/>
    </source>
</evidence>
<dbReference type="InterPro" id="IPR057326">
    <property type="entry name" value="KR_dom"/>
</dbReference>
<dbReference type="SUPFAM" id="SSF51735">
    <property type="entry name" value="NAD(P)-binding Rossmann-fold domains"/>
    <property type="match status" value="1"/>
</dbReference>
<accession>A0A521AH39</accession>
<evidence type="ECO:0000256" key="1">
    <source>
        <dbReference type="ARBA" id="ARBA00006484"/>
    </source>
</evidence>
<name>A0A521AH39_9SPHI</name>
<dbReference type="PANTHER" id="PTHR42901">
    <property type="entry name" value="ALCOHOL DEHYDROGENASE"/>
    <property type="match status" value="1"/>
</dbReference>
<dbReference type="AlphaFoldDB" id="A0A521AH39"/>
<proteinExistence type="inferred from homology"/>
<reference evidence="4 5" key="1">
    <citation type="submission" date="2017-05" db="EMBL/GenBank/DDBJ databases">
        <authorList>
            <person name="Varghese N."/>
            <person name="Submissions S."/>
        </authorList>
    </citation>
    <scope>NUCLEOTIDE SEQUENCE [LARGE SCALE GENOMIC DNA]</scope>
    <source>
        <strain evidence="4 5">DSM 19036</strain>
    </source>
</reference>
<dbReference type="RefSeq" id="WP_142526315.1">
    <property type="nucleotide sequence ID" value="NZ_CBCSJO010000002.1"/>
</dbReference>
<dbReference type="InterPro" id="IPR036291">
    <property type="entry name" value="NAD(P)-bd_dom_sf"/>
</dbReference>
<dbReference type="PANTHER" id="PTHR42901:SF1">
    <property type="entry name" value="ALCOHOL DEHYDROGENASE"/>
    <property type="match status" value="1"/>
</dbReference>
<keyword evidence="2" id="KW-0560">Oxidoreductase</keyword>
<dbReference type="PRINTS" id="PR00081">
    <property type="entry name" value="GDHRDH"/>
</dbReference>
<sequence length="272" mass="29775">MRALDFNNKWVLITGASSGLGYEMASQLARYHHANLIIAARRGDKLNQLKTDLERDANVQVKVVVADLSLPEDVERLIAESLAGQELYAAILNAGITHFGPHAELSQDQFQRMVQTNVISVVRLTGELVKHFEQSGATGGIMIVSSMAGIFPVPYQAAYSGTKSFLIGFANALAHEIKSRALSLSIFAPGGVVTEMTATEKFNDLQGWLMPVSQAAKEGIYALKYRKFNYVPGALNRVGNVFMKFLPKKLIVGILAKTYQRSLLKVNSSDKT</sequence>
<organism evidence="4 5">
    <name type="scientific">Pedobacter westerhofensis</name>
    <dbReference type="NCBI Taxonomy" id="425512"/>
    <lineage>
        <taxon>Bacteria</taxon>
        <taxon>Pseudomonadati</taxon>
        <taxon>Bacteroidota</taxon>
        <taxon>Sphingobacteriia</taxon>
        <taxon>Sphingobacteriales</taxon>
        <taxon>Sphingobacteriaceae</taxon>
        <taxon>Pedobacter</taxon>
    </lineage>
</organism>
<protein>
    <recommendedName>
        <fullName evidence="3">Ketoreductase domain-containing protein</fullName>
    </recommendedName>
</protein>
<dbReference type="GO" id="GO:0016491">
    <property type="term" value="F:oxidoreductase activity"/>
    <property type="evidence" value="ECO:0007669"/>
    <property type="project" value="UniProtKB-KW"/>
</dbReference>
<dbReference type="PROSITE" id="PS00061">
    <property type="entry name" value="ADH_SHORT"/>
    <property type="match status" value="1"/>
</dbReference>
<dbReference type="Proteomes" id="UP000320300">
    <property type="component" value="Unassembled WGS sequence"/>
</dbReference>
<dbReference type="EMBL" id="FXTN01000001">
    <property type="protein sequence ID" value="SMO34131.1"/>
    <property type="molecule type" value="Genomic_DNA"/>
</dbReference>
<dbReference type="InterPro" id="IPR002347">
    <property type="entry name" value="SDR_fam"/>
</dbReference>
<evidence type="ECO:0000259" key="3">
    <source>
        <dbReference type="SMART" id="SM00822"/>
    </source>
</evidence>
<dbReference type="InterPro" id="IPR020904">
    <property type="entry name" value="Sc_DH/Rdtase_CS"/>
</dbReference>
<keyword evidence="5" id="KW-1185">Reference proteome</keyword>